<sequence length="169" mass="18660">MVSGDDDVSRRPLKVYFIAHPSPGHIAPLTKIAHLFAARGEHVTILTTPANVHFQEKSIDKGKTSGYHANIHAVKFPSKEVGLLTESKTSLTPPIMKQQLKFGPDSPCSKLKWSNIWSFTHPIASLPTCSPPGPPTSLSNWESQESFSTSTVFSHAVWKEPSDHRTRHT</sequence>
<organism evidence="1 2">
    <name type="scientific">Quillaja saponaria</name>
    <name type="common">Soap bark tree</name>
    <dbReference type="NCBI Taxonomy" id="32244"/>
    <lineage>
        <taxon>Eukaryota</taxon>
        <taxon>Viridiplantae</taxon>
        <taxon>Streptophyta</taxon>
        <taxon>Embryophyta</taxon>
        <taxon>Tracheophyta</taxon>
        <taxon>Spermatophyta</taxon>
        <taxon>Magnoliopsida</taxon>
        <taxon>eudicotyledons</taxon>
        <taxon>Gunneridae</taxon>
        <taxon>Pentapetalae</taxon>
        <taxon>rosids</taxon>
        <taxon>fabids</taxon>
        <taxon>Fabales</taxon>
        <taxon>Quillajaceae</taxon>
        <taxon>Quillaja</taxon>
    </lineage>
</organism>
<proteinExistence type="predicted"/>
<dbReference type="SUPFAM" id="SSF53756">
    <property type="entry name" value="UDP-Glycosyltransferase/glycogen phosphorylase"/>
    <property type="match status" value="1"/>
</dbReference>
<gene>
    <name evidence="1" type="ORF">O6P43_027314</name>
</gene>
<dbReference type="AlphaFoldDB" id="A0AAD7L5V6"/>
<dbReference type="KEGG" id="qsa:O6P43_027314"/>
<dbReference type="Proteomes" id="UP001163823">
    <property type="component" value="Chromosome 11"/>
</dbReference>
<keyword evidence="2" id="KW-1185">Reference proteome</keyword>
<comment type="caution">
    <text evidence="1">The sequence shown here is derived from an EMBL/GenBank/DDBJ whole genome shotgun (WGS) entry which is preliminary data.</text>
</comment>
<evidence type="ECO:0000313" key="1">
    <source>
        <dbReference type="EMBL" id="KAJ7951235.1"/>
    </source>
</evidence>
<dbReference type="Gene3D" id="3.40.50.2000">
    <property type="entry name" value="Glycogen Phosphorylase B"/>
    <property type="match status" value="1"/>
</dbReference>
<accession>A0AAD7L5V6</accession>
<evidence type="ECO:0000313" key="2">
    <source>
        <dbReference type="Proteomes" id="UP001163823"/>
    </source>
</evidence>
<reference evidence="1" key="1">
    <citation type="journal article" date="2023" name="Science">
        <title>Elucidation of the pathway for biosynthesis of saponin adjuvants from the soapbark tree.</title>
        <authorList>
            <person name="Reed J."/>
            <person name="Orme A."/>
            <person name="El-Demerdash A."/>
            <person name="Owen C."/>
            <person name="Martin L.B.B."/>
            <person name="Misra R.C."/>
            <person name="Kikuchi S."/>
            <person name="Rejzek M."/>
            <person name="Martin A.C."/>
            <person name="Harkess A."/>
            <person name="Leebens-Mack J."/>
            <person name="Louveau T."/>
            <person name="Stephenson M.J."/>
            <person name="Osbourn A."/>
        </authorList>
    </citation>
    <scope>NUCLEOTIDE SEQUENCE</scope>
    <source>
        <strain evidence="1">S10</strain>
    </source>
</reference>
<dbReference type="EMBL" id="JARAOO010000011">
    <property type="protein sequence ID" value="KAJ7951235.1"/>
    <property type="molecule type" value="Genomic_DNA"/>
</dbReference>
<protein>
    <submittedName>
        <fullName evidence="1">Glycosyltransferase</fullName>
    </submittedName>
</protein>
<name>A0AAD7L5V6_QUISA</name>